<evidence type="ECO:0000313" key="2">
    <source>
        <dbReference type="Proteomes" id="UP000293547"/>
    </source>
</evidence>
<accession>A0ACB6FZ11</accession>
<protein>
    <submittedName>
        <fullName evidence="1">Uncharacterized protein</fullName>
    </submittedName>
</protein>
<organism evidence="1 2">
    <name type="scientific">Alternaria gaisen</name>
    <dbReference type="NCBI Taxonomy" id="167740"/>
    <lineage>
        <taxon>Eukaryota</taxon>
        <taxon>Fungi</taxon>
        <taxon>Dikarya</taxon>
        <taxon>Ascomycota</taxon>
        <taxon>Pezizomycotina</taxon>
        <taxon>Dothideomycetes</taxon>
        <taxon>Pleosporomycetidae</taxon>
        <taxon>Pleosporales</taxon>
        <taxon>Pleosporineae</taxon>
        <taxon>Pleosporaceae</taxon>
        <taxon>Alternaria</taxon>
        <taxon>Alternaria sect. Alternaria</taxon>
    </lineage>
</organism>
<reference evidence="1 2" key="1">
    <citation type="journal article" date="2019" name="bioRxiv">
        <title>Genomics, evolutionary history and diagnostics of the Alternaria alternata species group including apple and Asian pear pathotypes.</title>
        <authorList>
            <person name="Armitage A.D."/>
            <person name="Cockerton H.M."/>
            <person name="Sreenivasaprasad S."/>
            <person name="Woodhall J.W."/>
            <person name="Lane C.R."/>
            <person name="Harrison R.J."/>
            <person name="Clarkson J.P."/>
        </authorList>
    </citation>
    <scope>NUCLEOTIDE SEQUENCE [LARGE SCALE GENOMIC DNA]</scope>
    <source>
        <strain evidence="1 2">FERA 650</strain>
    </source>
</reference>
<name>A0ACB6FZ11_9PLEO</name>
<evidence type="ECO:0000313" key="1">
    <source>
        <dbReference type="EMBL" id="KAB2109663.1"/>
    </source>
</evidence>
<dbReference type="EMBL" id="PDWZ02000001">
    <property type="protein sequence ID" value="KAB2109663.1"/>
    <property type="molecule type" value="Genomic_DNA"/>
</dbReference>
<dbReference type="Proteomes" id="UP000293547">
    <property type="component" value="Unassembled WGS sequence"/>
</dbReference>
<gene>
    <name evidence="1" type="ORF">AG0111_0g1868</name>
</gene>
<sequence length="161" mass="17706">MKFSTFVTFISLSVVLATVLDTRQECFQDNCYRAVWSDGGLSRTIQAGQDCKDFLTTSVIWNPIITLTVITRTTSTTTTPCPPTLTPTTTSLISLPTSSEENKLWIRQVQPTDWSTTTVFGSQPSYATQDCNSQAYSSACRCANITTAVVTYLGTVSRFLN</sequence>
<keyword evidence="2" id="KW-1185">Reference proteome</keyword>
<comment type="caution">
    <text evidence="1">The sequence shown here is derived from an EMBL/GenBank/DDBJ whole genome shotgun (WGS) entry which is preliminary data.</text>
</comment>
<proteinExistence type="predicted"/>